<dbReference type="STRING" id="1489064.WH96_18410"/>
<dbReference type="InterPro" id="IPR036380">
    <property type="entry name" value="Isochorismatase-like_sf"/>
</dbReference>
<evidence type="ECO:0000256" key="1">
    <source>
        <dbReference type="ARBA" id="ARBA00022801"/>
    </source>
</evidence>
<dbReference type="CDD" id="cd01014">
    <property type="entry name" value="nicotinamidase_related"/>
    <property type="match status" value="1"/>
</dbReference>
<feature type="domain" description="Isochorismatase-like" evidence="2">
    <location>
        <begin position="3"/>
        <end position="148"/>
    </location>
</feature>
<sequence length="177" mass="19912">MSTAVIVIDMQQGLVNPVPQPYQLDKVIKHINQITEEARQKKIPVFFIHHESPKSIVEYESEGWRLAKDLKQSKNDKVIRKTTPDSFLRTSLETELKALDVAKLIITGYATEFCVDTTIRRAAGLGYDIILVADAHTTHDKEHTSAENIRAHHNATLPNIKSFGTRITSVPLSELTL</sequence>
<evidence type="ECO:0000313" key="3">
    <source>
        <dbReference type="EMBL" id="KLN59289.1"/>
    </source>
</evidence>
<dbReference type="InterPro" id="IPR050272">
    <property type="entry name" value="Isochorismatase-like_hydrls"/>
</dbReference>
<keyword evidence="1" id="KW-0378">Hydrolase</keyword>
<name>A0A0H2M9S0_9PROT</name>
<organism evidence="3 4">
    <name type="scientific">Kiloniella spongiae</name>
    <dbReference type="NCBI Taxonomy" id="1489064"/>
    <lineage>
        <taxon>Bacteria</taxon>
        <taxon>Pseudomonadati</taxon>
        <taxon>Pseudomonadota</taxon>
        <taxon>Alphaproteobacteria</taxon>
        <taxon>Rhodospirillales</taxon>
        <taxon>Kiloniellaceae</taxon>
        <taxon>Kiloniella</taxon>
    </lineage>
</organism>
<dbReference type="EMBL" id="LAQL01000017">
    <property type="protein sequence ID" value="KLN59289.1"/>
    <property type="molecule type" value="Genomic_DNA"/>
</dbReference>
<dbReference type="Proteomes" id="UP000035444">
    <property type="component" value="Unassembled WGS sequence"/>
</dbReference>
<dbReference type="OrthoDB" id="9791276at2"/>
<dbReference type="RefSeq" id="WP_047765701.1">
    <property type="nucleotide sequence ID" value="NZ_LAQL01000017.1"/>
</dbReference>
<reference evidence="3 4" key="1">
    <citation type="submission" date="2015-03" db="EMBL/GenBank/DDBJ databases">
        <title>Genome Sequence of Kiloniella spongiae MEBiC09566, isolated from a marine sponge.</title>
        <authorList>
            <person name="Shao Z."/>
            <person name="Wang L."/>
            <person name="Li X."/>
        </authorList>
    </citation>
    <scope>NUCLEOTIDE SEQUENCE [LARGE SCALE GENOMIC DNA]</scope>
    <source>
        <strain evidence="3 4">MEBiC09566</strain>
    </source>
</reference>
<dbReference type="PANTHER" id="PTHR43540">
    <property type="entry name" value="PEROXYUREIDOACRYLATE/UREIDOACRYLATE AMIDOHYDROLASE-RELATED"/>
    <property type="match status" value="1"/>
</dbReference>
<dbReference type="PATRIC" id="fig|1489064.4.peg.684"/>
<accession>A0A0H2M9S0</accession>
<dbReference type="InterPro" id="IPR000868">
    <property type="entry name" value="Isochorismatase-like_dom"/>
</dbReference>
<evidence type="ECO:0000259" key="2">
    <source>
        <dbReference type="Pfam" id="PF00857"/>
    </source>
</evidence>
<keyword evidence="4" id="KW-1185">Reference proteome</keyword>
<evidence type="ECO:0000313" key="4">
    <source>
        <dbReference type="Proteomes" id="UP000035444"/>
    </source>
</evidence>
<comment type="caution">
    <text evidence="3">The sequence shown here is derived from an EMBL/GenBank/DDBJ whole genome shotgun (WGS) entry which is preliminary data.</text>
</comment>
<gene>
    <name evidence="3" type="ORF">WH96_18410</name>
</gene>
<dbReference type="Pfam" id="PF00857">
    <property type="entry name" value="Isochorismatase"/>
    <property type="match status" value="1"/>
</dbReference>
<dbReference type="GO" id="GO:0016787">
    <property type="term" value="F:hydrolase activity"/>
    <property type="evidence" value="ECO:0007669"/>
    <property type="project" value="UniProtKB-KW"/>
</dbReference>
<dbReference type="AlphaFoldDB" id="A0A0H2M9S0"/>
<protein>
    <submittedName>
        <fullName evidence="3">Isochorismatase</fullName>
    </submittedName>
</protein>
<proteinExistence type="predicted"/>
<dbReference type="SUPFAM" id="SSF52499">
    <property type="entry name" value="Isochorismatase-like hydrolases"/>
    <property type="match status" value="1"/>
</dbReference>
<dbReference type="Gene3D" id="3.40.50.850">
    <property type="entry name" value="Isochorismatase-like"/>
    <property type="match status" value="1"/>
</dbReference>